<dbReference type="InterPro" id="IPR035076">
    <property type="entry name" value="Toxin/TOLIP"/>
</dbReference>
<evidence type="ECO:0000256" key="6">
    <source>
        <dbReference type="ARBA" id="ARBA00023180"/>
    </source>
</evidence>
<proteinExistence type="predicted"/>
<feature type="domain" description="UPAR/Ly6" evidence="9">
    <location>
        <begin position="56"/>
        <end position="149"/>
    </location>
</feature>
<evidence type="ECO:0000256" key="2">
    <source>
        <dbReference type="ARBA" id="ARBA00022475"/>
    </source>
</evidence>
<feature type="compositionally biased region" description="Polar residues" evidence="7">
    <location>
        <begin position="13"/>
        <end position="25"/>
    </location>
</feature>
<dbReference type="InterPro" id="IPR045860">
    <property type="entry name" value="Snake_toxin-like_sf"/>
</dbReference>
<keyword evidence="5" id="KW-1015">Disulfide bond</keyword>
<feature type="transmembrane region" description="Helical" evidence="8">
    <location>
        <begin position="38"/>
        <end position="56"/>
    </location>
</feature>
<reference evidence="10" key="1">
    <citation type="submission" date="2023-09" db="UniProtKB">
        <authorList>
            <consortium name="Ensembl"/>
        </authorList>
    </citation>
    <scope>IDENTIFICATION</scope>
</reference>
<evidence type="ECO:0000256" key="1">
    <source>
        <dbReference type="ARBA" id="ARBA00004236"/>
    </source>
</evidence>
<dbReference type="AlphaFoldDB" id="A0A3B4Z7Q7"/>
<evidence type="ECO:0000256" key="7">
    <source>
        <dbReference type="SAM" id="MobiDB-lite"/>
    </source>
</evidence>
<dbReference type="Pfam" id="PF00087">
    <property type="entry name" value="Toxin_TOLIP"/>
    <property type="match status" value="1"/>
</dbReference>
<evidence type="ECO:0000256" key="3">
    <source>
        <dbReference type="ARBA" id="ARBA00022729"/>
    </source>
</evidence>
<evidence type="ECO:0000259" key="9">
    <source>
        <dbReference type="SMART" id="SM00134"/>
    </source>
</evidence>
<protein>
    <submittedName>
        <fullName evidence="10">Prostate stem cell antigen-like</fullName>
    </submittedName>
</protein>
<organism evidence="10">
    <name type="scientific">Stegastes partitus</name>
    <name type="common">bicolor damselfish</name>
    <dbReference type="NCBI Taxonomy" id="144197"/>
    <lineage>
        <taxon>Eukaryota</taxon>
        <taxon>Metazoa</taxon>
        <taxon>Chordata</taxon>
        <taxon>Craniata</taxon>
        <taxon>Vertebrata</taxon>
        <taxon>Euteleostomi</taxon>
        <taxon>Actinopterygii</taxon>
        <taxon>Neopterygii</taxon>
        <taxon>Teleostei</taxon>
        <taxon>Neoteleostei</taxon>
        <taxon>Acanthomorphata</taxon>
        <taxon>Ovalentaria</taxon>
        <taxon>Pomacentridae</taxon>
        <taxon>Stegastes</taxon>
    </lineage>
</organism>
<keyword evidence="8" id="KW-0812">Transmembrane</keyword>
<dbReference type="PANTHER" id="PTHR10036:SF3">
    <property type="entry name" value="PROTEIN SLEEPLESS-RELATED"/>
    <property type="match status" value="1"/>
</dbReference>
<dbReference type="Gene3D" id="2.10.60.10">
    <property type="entry name" value="CD59"/>
    <property type="match status" value="1"/>
</dbReference>
<dbReference type="GeneTree" id="ENSGT00690000103986"/>
<dbReference type="GO" id="GO:0005886">
    <property type="term" value="C:plasma membrane"/>
    <property type="evidence" value="ECO:0007669"/>
    <property type="project" value="UniProtKB-SubCell"/>
</dbReference>
<evidence type="ECO:0000256" key="4">
    <source>
        <dbReference type="ARBA" id="ARBA00023136"/>
    </source>
</evidence>
<comment type="subcellular location">
    <subcellularLocation>
        <location evidence="1">Cell membrane</location>
    </subcellularLocation>
</comment>
<name>A0A3B4Z7Q7_9TELE</name>
<keyword evidence="6" id="KW-0325">Glycoprotein</keyword>
<evidence type="ECO:0000256" key="8">
    <source>
        <dbReference type="SAM" id="Phobius"/>
    </source>
</evidence>
<dbReference type="SUPFAM" id="SSF57302">
    <property type="entry name" value="Snake toxin-like"/>
    <property type="match status" value="1"/>
</dbReference>
<keyword evidence="4 8" id="KW-0472">Membrane</keyword>
<keyword evidence="8" id="KW-1133">Transmembrane helix</keyword>
<dbReference type="Ensembl" id="ENSSPAT00000003449.1">
    <property type="protein sequence ID" value="ENSSPAP00000003391.1"/>
    <property type="gene ID" value="ENSSPAG00000002607.1"/>
</dbReference>
<dbReference type="STRING" id="144197.ENSSPAP00000003391"/>
<sequence length="160" mass="17041">MFSMGGSASGASVKQTTEPQNREQQVGPQTDFYTCKKMLLVFLFLLFFSPGAVLSLDCYVCSASATNEECNQSSQECQLPLDTCMTIVDTLGALKAIVKHCASRATCNGAASFASVDSNGDGNSVNCCNSHNLCNFSGVDSIHKHTTLLLTVCVLLLLTH</sequence>
<dbReference type="SMART" id="SM00134">
    <property type="entry name" value="LU"/>
    <property type="match status" value="1"/>
</dbReference>
<accession>A0A3B4Z7Q7</accession>
<feature type="compositionally biased region" description="Low complexity" evidence="7">
    <location>
        <begin position="1"/>
        <end position="12"/>
    </location>
</feature>
<evidence type="ECO:0000313" key="10">
    <source>
        <dbReference type="Ensembl" id="ENSSPAP00000003391.1"/>
    </source>
</evidence>
<keyword evidence="3" id="KW-0732">Signal</keyword>
<dbReference type="PANTHER" id="PTHR10036">
    <property type="entry name" value="CD59 GLYCOPROTEIN"/>
    <property type="match status" value="1"/>
</dbReference>
<feature type="region of interest" description="Disordered" evidence="7">
    <location>
        <begin position="1"/>
        <end position="25"/>
    </location>
</feature>
<dbReference type="InterPro" id="IPR016054">
    <property type="entry name" value="LY6_UPA_recep-like"/>
</dbReference>
<keyword evidence="2" id="KW-1003">Cell membrane</keyword>
<evidence type="ECO:0000256" key="5">
    <source>
        <dbReference type="ARBA" id="ARBA00023157"/>
    </source>
</evidence>